<accession>A0A246FAB9</accession>
<evidence type="ECO:0000313" key="2">
    <source>
        <dbReference type="EMBL" id="OWP51249.1"/>
    </source>
</evidence>
<organism evidence="2 3">
    <name type="scientific">Pseudomonas nitroreducens</name>
    <dbReference type="NCBI Taxonomy" id="46680"/>
    <lineage>
        <taxon>Bacteria</taxon>
        <taxon>Pseudomonadati</taxon>
        <taxon>Pseudomonadota</taxon>
        <taxon>Gammaproteobacteria</taxon>
        <taxon>Pseudomonadales</taxon>
        <taxon>Pseudomonadaceae</taxon>
        <taxon>Pseudomonas</taxon>
    </lineage>
</organism>
<dbReference type="EMBL" id="NJBA01000003">
    <property type="protein sequence ID" value="OWP51249.1"/>
    <property type="molecule type" value="Genomic_DNA"/>
</dbReference>
<feature type="domain" description="Bro-N" evidence="1">
    <location>
        <begin position="1"/>
        <end position="110"/>
    </location>
</feature>
<gene>
    <name evidence="2" type="ORF">CEG18_10320</name>
</gene>
<evidence type="ECO:0000259" key="1">
    <source>
        <dbReference type="PROSITE" id="PS51750"/>
    </source>
</evidence>
<dbReference type="PANTHER" id="PTHR36180:SF2">
    <property type="entry name" value="BRO FAMILY PROTEIN"/>
    <property type="match status" value="1"/>
</dbReference>
<dbReference type="Pfam" id="PF02498">
    <property type="entry name" value="Bro-N"/>
    <property type="match status" value="1"/>
</dbReference>
<proteinExistence type="predicted"/>
<name>A0A246FAB9_PSENT</name>
<sequence>MDDLPLPTPLPFLRNRRTLRALLIDDQVWFLLSDFCRVTGYHYEERLAMRMADDQIRQERLLTEDGLELDYVLISESAVYQALVLFNVPDFGSLRRWISGTVVPQVRSQFKASGPRHVQLQFERHCLRVLDWQDDLWVSFGDLPRVLGGRSPIAGRSGWRGWAKRLRT</sequence>
<dbReference type="eggNOG" id="COG3617">
    <property type="taxonomic scope" value="Bacteria"/>
</dbReference>
<dbReference type="STRING" id="46680.GCA_000807755_00114"/>
<dbReference type="AlphaFoldDB" id="A0A246FAB9"/>
<dbReference type="PROSITE" id="PS51750">
    <property type="entry name" value="BRO_N"/>
    <property type="match status" value="1"/>
</dbReference>
<dbReference type="RefSeq" id="WP_088417411.1">
    <property type="nucleotide sequence ID" value="NZ_NJBA01000003.1"/>
</dbReference>
<dbReference type="SMART" id="SM01040">
    <property type="entry name" value="Bro-N"/>
    <property type="match status" value="1"/>
</dbReference>
<comment type="caution">
    <text evidence="2">The sequence shown here is derived from an EMBL/GenBank/DDBJ whole genome shotgun (WGS) entry which is preliminary data.</text>
</comment>
<dbReference type="InterPro" id="IPR003497">
    <property type="entry name" value="BRO_N_domain"/>
</dbReference>
<dbReference type="Proteomes" id="UP000198145">
    <property type="component" value="Unassembled WGS sequence"/>
</dbReference>
<evidence type="ECO:0000313" key="3">
    <source>
        <dbReference type="Proteomes" id="UP000198145"/>
    </source>
</evidence>
<protein>
    <recommendedName>
        <fullName evidence="1">Bro-N domain-containing protein</fullName>
    </recommendedName>
</protein>
<dbReference type="PANTHER" id="PTHR36180">
    <property type="entry name" value="DNA-BINDING PROTEIN-RELATED-RELATED"/>
    <property type="match status" value="1"/>
</dbReference>
<reference evidence="2 3" key="1">
    <citation type="submission" date="2017-06" db="EMBL/GenBank/DDBJ databases">
        <title>Draft genome of Pseudomonas nitroreducens DF05.</title>
        <authorList>
            <person name="Iyer R."/>
        </authorList>
    </citation>
    <scope>NUCLEOTIDE SEQUENCE [LARGE SCALE GENOMIC DNA]</scope>
    <source>
        <strain evidence="2 3">DF05</strain>
    </source>
</reference>